<feature type="domain" description="HTH gntR-type" evidence="4">
    <location>
        <begin position="9"/>
        <end position="77"/>
    </location>
</feature>
<gene>
    <name evidence="5" type="ORF">ITP53_49840</name>
</gene>
<name>A0A931AKX1_9ACTN</name>
<keyword evidence="2" id="KW-0238">DNA-binding</keyword>
<dbReference type="CDD" id="cd07377">
    <property type="entry name" value="WHTH_GntR"/>
    <property type="match status" value="1"/>
</dbReference>
<dbReference type="InterPro" id="IPR008920">
    <property type="entry name" value="TF_FadR/GntR_C"/>
</dbReference>
<dbReference type="EMBL" id="JADOGI010000305">
    <property type="protein sequence ID" value="MBF8193650.1"/>
    <property type="molecule type" value="Genomic_DNA"/>
</dbReference>
<comment type="caution">
    <text evidence="5">The sequence shown here is derived from an EMBL/GenBank/DDBJ whole genome shotgun (WGS) entry which is preliminary data.</text>
</comment>
<dbReference type="SMART" id="SM00345">
    <property type="entry name" value="HTH_GNTR"/>
    <property type="match status" value="1"/>
</dbReference>
<evidence type="ECO:0000313" key="5">
    <source>
        <dbReference type="EMBL" id="MBF8193650.1"/>
    </source>
</evidence>
<dbReference type="Pfam" id="PF07729">
    <property type="entry name" value="FCD"/>
    <property type="match status" value="1"/>
</dbReference>
<keyword evidence="1" id="KW-0805">Transcription regulation</keyword>
<evidence type="ECO:0000256" key="1">
    <source>
        <dbReference type="ARBA" id="ARBA00023015"/>
    </source>
</evidence>
<dbReference type="InterPro" id="IPR011711">
    <property type="entry name" value="GntR_C"/>
</dbReference>
<evidence type="ECO:0000313" key="6">
    <source>
        <dbReference type="Proteomes" id="UP000605361"/>
    </source>
</evidence>
<dbReference type="PROSITE" id="PS50949">
    <property type="entry name" value="HTH_GNTR"/>
    <property type="match status" value="1"/>
</dbReference>
<dbReference type="GO" id="GO:0003700">
    <property type="term" value="F:DNA-binding transcription factor activity"/>
    <property type="evidence" value="ECO:0007669"/>
    <property type="project" value="InterPro"/>
</dbReference>
<accession>A0A931AKX1</accession>
<dbReference type="RefSeq" id="WP_195902502.1">
    <property type="nucleotide sequence ID" value="NZ_JADOGI010000305.1"/>
</dbReference>
<proteinExistence type="predicted"/>
<dbReference type="Gene3D" id="1.10.10.10">
    <property type="entry name" value="Winged helix-like DNA-binding domain superfamily/Winged helix DNA-binding domain"/>
    <property type="match status" value="1"/>
</dbReference>
<dbReference type="SUPFAM" id="SSF46785">
    <property type="entry name" value="Winged helix' DNA-binding domain"/>
    <property type="match status" value="1"/>
</dbReference>
<dbReference type="Gene3D" id="1.20.120.530">
    <property type="entry name" value="GntR ligand-binding domain-like"/>
    <property type="match status" value="1"/>
</dbReference>
<sequence length="226" mass="24903">MTESASPALGGEARVIEFLERQVTELRLNPGSKLPTERELAEHSGQSRTTVRRALGMLEARGRIIRHVGRGTFLAPGSGPGPEPGTTGISPADIMAARLLVEPPTMPLVVTAATQADFAEMGRCLRGGEEAESYTEFEQWDAALHRSFALASHNGLLVRICDLTNDARHEPLWGKLKQNSFTPERRDEYTRDHRAIVAALTDRDATVAQAAMRDHLLRVRRYLLGE</sequence>
<dbReference type="Pfam" id="PF00392">
    <property type="entry name" value="GntR"/>
    <property type="match status" value="1"/>
</dbReference>
<dbReference type="InterPro" id="IPR036390">
    <property type="entry name" value="WH_DNA-bd_sf"/>
</dbReference>
<dbReference type="InterPro" id="IPR000524">
    <property type="entry name" value="Tscrpt_reg_HTH_GntR"/>
</dbReference>
<dbReference type="InterPro" id="IPR036388">
    <property type="entry name" value="WH-like_DNA-bd_sf"/>
</dbReference>
<dbReference type="PANTHER" id="PTHR43537">
    <property type="entry name" value="TRANSCRIPTIONAL REGULATOR, GNTR FAMILY"/>
    <property type="match status" value="1"/>
</dbReference>
<dbReference type="SUPFAM" id="SSF48008">
    <property type="entry name" value="GntR ligand-binding domain-like"/>
    <property type="match status" value="1"/>
</dbReference>
<evidence type="ECO:0000256" key="2">
    <source>
        <dbReference type="ARBA" id="ARBA00023125"/>
    </source>
</evidence>
<keyword evidence="6" id="KW-1185">Reference proteome</keyword>
<evidence type="ECO:0000259" key="4">
    <source>
        <dbReference type="PROSITE" id="PS50949"/>
    </source>
</evidence>
<dbReference type="Proteomes" id="UP000605361">
    <property type="component" value="Unassembled WGS sequence"/>
</dbReference>
<dbReference type="SMART" id="SM00895">
    <property type="entry name" value="FCD"/>
    <property type="match status" value="1"/>
</dbReference>
<reference evidence="5" key="1">
    <citation type="submission" date="2020-11" db="EMBL/GenBank/DDBJ databases">
        <title>Whole-genome analyses of Nonomuraea sp. K274.</title>
        <authorList>
            <person name="Veyisoglu A."/>
        </authorList>
    </citation>
    <scope>NUCLEOTIDE SEQUENCE</scope>
    <source>
        <strain evidence="5">K274</strain>
    </source>
</reference>
<dbReference type="AlphaFoldDB" id="A0A931AKX1"/>
<dbReference type="PANTHER" id="PTHR43537:SF5">
    <property type="entry name" value="UXU OPERON TRANSCRIPTIONAL REGULATOR"/>
    <property type="match status" value="1"/>
</dbReference>
<organism evidence="5 6">
    <name type="scientific">Nonomuraea cypriaca</name>
    <dbReference type="NCBI Taxonomy" id="1187855"/>
    <lineage>
        <taxon>Bacteria</taxon>
        <taxon>Bacillati</taxon>
        <taxon>Actinomycetota</taxon>
        <taxon>Actinomycetes</taxon>
        <taxon>Streptosporangiales</taxon>
        <taxon>Streptosporangiaceae</taxon>
        <taxon>Nonomuraea</taxon>
    </lineage>
</organism>
<protein>
    <submittedName>
        <fullName evidence="5">FadR family transcriptional regulator</fullName>
    </submittedName>
</protein>
<dbReference type="GO" id="GO:0003677">
    <property type="term" value="F:DNA binding"/>
    <property type="evidence" value="ECO:0007669"/>
    <property type="project" value="UniProtKB-KW"/>
</dbReference>
<evidence type="ECO:0000256" key="3">
    <source>
        <dbReference type="ARBA" id="ARBA00023163"/>
    </source>
</evidence>
<dbReference type="PRINTS" id="PR00035">
    <property type="entry name" value="HTHGNTR"/>
</dbReference>
<keyword evidence="3" id="KW-0804">Transcription</keyword>